<keyword evidence="5" id="KW-1185">Reference proteome</keyword>
<dbReference type="CDD" id="cd04657">
    <property type="entry name" value="Piwi_ago-like"/>
    <property type="match status" value="1"/>
</dbReference>
<feature type="domain" description="Piwi" evidence="3">
    <location>
        <begin position="520"/>
        <end position="834"/>
    </location>
</feature>
<dbReference type="Pfam" id="PF16486">
    <property type="entry name" value="ArgoN"/>
    <property type="match status" value="1"/>
</dbReference>
<dbReference type="InterPro" id="IPR032474">
    <property type="entry name" value="Argonaute_N"/>
</dbReference>
<accession>A0A9N8WHV4</accession>
<dbReference type="PANTHER" id="PTHR22891">
    <property type="entry name" value="EUKARYOTIC TRANSLATION INITIATION FACTOR 2C"/>
    <property type="match status" value="1"/>
</dbReference>
<dbReference type="Gene3D" id="2.170.260.10">
    <property type="entry name" value="paz domain"/>
    <property type="match status" value="1"/>
</dbReference>
<dbReference type="Pfam" id="PF08699">
    <property type="entry name" value="ArgoL1"/>
    <property type="match status" value="1"/>
</dbReference>
<evidence type="ECO:0000313" key="5">
    <source>
        <dbReference type="Proteomes" id="UP000789572"/>
    </source>
</evidence>
<dbReference type="InterPro" id="IPR012337">
    <property type="entry name" value="RNaseH-like_sf"/>
</dbReference>
<dbReference type="InterPro" id="IPR003165">
    <property type="entry name" value="Piwi"/>
</dbReference>
<dbReference type="EMBL" id="CAJVPJ010000132">
    <property type="protein sequence ID" value="CAG8483191.1"/>
    <property type="molecule type" value="Genomic_DNA"/>
</dbReference>
<gene>
    <name evidence="4" type="ORF">POCULU_LOCUS1663</name>
</gene>
<feature type="domain" description="PAZ" evidence="2">
    <location>
        <begin position="234"/>
        <end position="340"/>
    </location>
</feature>
<sequence length="854" mass="97893">MTSELVPYRRPGYGDQGRMGSRDRQATVLTNMFEIETRNLTFCQYVIEFKRDTRKGPTEFTGDSAGRRRIRRQVFAAFHKLNKVEYFKDVGVAYDGGSNLFTTSKLTLSNNQISQLVEVENDCEYYVEIRENHGKPTISMNDLKEVLTGETFEWDFFDNQMLNALNAFVQYNPALKFVQYGDSFFMPESRRSLGEGAELLQGYFLSVRPGEGDGRGKLFLNVNTTYTVTFEPNDLCTLICKYLNTQNLPDLFRPEITSLLNKAFRHIRVTPSHRPESVHTIKRFHDLPADKTMFPNKELGRDESVKDLFARKYRKHLNTPFLVEDTRGSKHPIEVLTVIEGQHYRGRPLSGKQRGEMIKITAKVPAENKRLILNGVHDVLAFSKDDILQKAGIKINARMANVPGRFISTPEVLYSNSSKQGPQIKPKDWDAAWNLRDVHYLKSGETLKTWMAISLTQSVSPDNMNRFMKSLARQARTQGMDVASDSMQPKQIRSRIEQARNEIVRTVEEARRRTGGNLQLVVFFIDSDKSPMNTKQYNLVKEVMDTHVGILSQCIQSHHVAPCKPQYLANVTAKLNLKLNGVNSAVNLPRINRQRIMVMGADVTHPPPESTDFPSIAAVVASIDRYAARYAERHMAQFKEAKANSKKTGRGKEEIDGMEELTHKLLLEFIRINEKPPESIIMYRDGISESQFKPLALDKELPSIRRACHRLNPNYNPKISYIVVCKRHHNRFYPIDRQDADNKGNVKPGLVVERVITHPYLFNFYLTSHSSLQGTSRPSLYHVLHDENGFEVDELQDFTNKLCYNFQRATRAVSIPAPTYYAHCAAKRARSHFYNGQLSMTKIELAKKYPMYYV</sequence>
<dbReference type="Gene3D" id="3.30.420.10">
    <property type="entry name" value="Ribonuclease H-like superfamily/Ribonuclease H"/>
    <property type="match status" value="1"/>
</dbReference>
<dbReference type="PROSITE" id="PS50822">
    <property type="entry name" value="PIWI"/>
    <property type="match status" value="1"/>
</dbReference>
<dbReference type="InterPro" id="IPR036397">
    <property type="entry name" value="RNaseH_sf"/>
</dbReference>
<comment type="caution">
    <text evidence="4">The sequence shown here is derived from an EMBL/GenBank/DDBJ whole genome shotgun (WGS) entry which is preliminary data.</text>
</comment>
<evidence type="ECO:0000313" key="4">
    <source>
        <dbReference type="EMBL" id="CAG8483191.1"/>
    </source>
</evidence>
<evidence type="ECO:0000259" key="2">
    <source>
        <dbReference type="PROSITE" id="PS50821"/>
    </source>
</evidence>
<reference evidence="4" key="1">
    <citation type="submission" date="2021-06" db="EMBL/GenBank/DDBJ databases">
        <authorList>
            <person name="Kallberg Y."/>
            <person name="Tangrot J."/>
            <person name="Rosling A."/>
        </authorList>
    </citation>
    <scope>NUCLEOTIDE SEQUENCE</scope>
    <source>
        <strain evidence="4">IA702</strain>
    </source>
</reference>
<evidence type="ECO:0000256" key="1">
    <source>
        <dbReference type="SAM" id="MobiDB-lite"/>
    </source>
</evidence>
<evidence type="ECO:0000259" key="3">
    <source>
        <dbReference type="PROSITE" id="PS50822"/>
    </source>
</evidence>
<dbReference type="SMART" id="SM00950">
    <property type="entry name" value="Piwi"/>
    <property type="match status" value="1"/>
</dbReference>
<dbReference type="Proteomes" id="UP000789572">
    <property type="component" value="Unassembled WGS sequence"/>
</dbReference>
<dbReference type="SUPFAM" id="SSF101690">
    <property type="entry name" value="PAZ domain"/>
    <property type="match status" value="1"/>
</dbReference>
<protein>
    <submittedName>
        <fullName evidence="4">10694_t:CDS:1</fullName>
    </submittedName>
</protein>
<dbReference type="InterPro" id="IPR003100">
    <property type="entry name" value="PAZ_dom"/>
</dbReference>
<dbReference type="InterPro" id="IPR014811">
    <property type="entry name" value="ArgoL1"/>
</dbReference>
<name>A0A9N8WHV4_9GLOM</name>
<dbReference type="OrthoDB" id="10252740at2759"/>
<dbReference type="InterPro" id="IPR036085">
    <property type="entry name" value="PAZ_dom_sf"/>
</dbReference>
<dbReference type="SUPFAM" id="SSF53098">
    <property type="entry name" value="Ribonuclease H-like"/>
    <property type="match status" value="1"/>
</dbReference>
<organism evidence="4 5">
    <name type="scientific">Paraglomus occultum</name>
    <dbReference type="NCBI Taxonomy" id="144539"/>
    <lineage>
        <taxon>Eukaryota</taxon>
        <taxon>Fungi</taxon>
        <taxon>Fungi incertae sedis</taxon>
        <taxon>Mucoromycota</taxon>
        <taxon>Glomeromycotina</taxon>
        <taxon>Glomeromycetes</taxon>
        <taxon>Paraglomerales</taxon>
        <taxon>Paraglomeraceae</taxon>
        <taxon>Paraglomus</taxon>
    </lineage>
</organism>
<feature type="region of interest" description="Disordered" evidence="1">
    <location>
        <begin position="1"/>
        <end position="21"/>
    </location>
</feature>
<proteinExistence type="predicted"/>
<dbReference type="PROSITE" id="PS50821">
    <property type="entry name" value="PAZ"/>
    <property type="match status" value="1"/>
</dbReference>
<dbReference type="CDD" id="cd02846">
    <property type="entry name" value="PAZ_argonaute_like"/>
    <property type="match status" value="1"/>
</dbReference>
<dbReference type="Pfam" id="PF02171">
    <property type="entry name" value="Piwi"/>
    <property type="match status" value="1"/>
</dbReference>
<dbReference type="Gene3D" id="3.40.50.2300">
    <property type="match status" value="1"/>
</dbReference>
<dbReference type="GO" id="GO:0003723">
    <property type="term" value="F:RNA binding"/>
    <property type="evidence" value="ECO:0007669"/>
    <property type="project" value="InterPro"/>
</dbReference>
<dbReference type="SMART" id="SM01163">
    <property type="entry name" value="DUF1785"/>
    <property type="match status" value="1"/>
</dbReference>
<dbReference type="InterPro" id="IPR045246">
    <property type="entry name" value="Piwi_ago-like"/>
</dbReference>
<dbReference type="AlphaFoldDB" id="A0A9N8WHV4"/>